<dbReference type="PANTHER" id="PTHR46429">
    <property type="entry name" value="23S RRNA (GUANOSINE-2'-O-)-METHYLTRANSFERASE RLMB"/>
    <property type="match status" value="1"/>
</dbReference>
<keyword evidence="7" id="KW-1185">Reference proteome</keyword>
<dbReference type="SMART" id="SM00967">
    <property type="entry name" value="SpoU_sub_bind"/>
    <property type="match status" value="1"/>
</dbReference>
<comment type="caution">
    <text evidence="6">The sequence shown here is derived from an EMBL/GenBank/DDBJ whole genome shotgun (WGS) entry which is preliminary data.</text>
</comment>
<dbReference type="Proteomes" id="UP000070675">
    <property type="component" value="Unassembled WGS sequence"/>
</dbReference>
<proteinExistence type="inferred from homology"/>
<dbReference type="SUPFAM" id="SSF55315">
    <property type="entry name" value="L30e-like"/>
    <property type="match status" value="1"/>
</dbReference>
<dbReference type="Pfam" id="PF08032">
    <property type="entry name" value="SpoU_sub_bind"/>
    <property type="match status" value="1"/>
</dbReference>
<protein>
    <submittedName>
        <fullName evidence="6">RNA methyltransferase, TrmH family, group 3</fullName>
    </submittedName>
</protein>
<dbReference type="InterPro" id="IPR029064">
    <property type="entry name" value="Ribosomal_eL30-like_sf"/>
</dbReference>
<dbReference type="GO" id="GO:0008173">
    <property type="term" value="F:RNA methyltransferase activity"/>
    <property type="evidence" value="ECO:0007669"/>
    <property type="project" value="InterPro"/>
</dbReference>
<evidence type="ECO:0000256" key="3">
    <source>
        <dbReference type="ARBA" id="ARBA00022679"/>
    </source>
</evidence>
<dbReference type="InterPro" id="IPR029026">
    <property type="entry name" value="tRNA_m1G_MTases_N"/>
</dbReference>
<dbReference type="STRING" id="1393034.HMPREF3192_01448"/>
<dbReference type="InterPro" id="IPR029028">
    <property type="entry name" value="Alpha/beta_knot_MTases"/>
</dbReference>
<evidence type="ECO:0000256" key="2">
    <source>
        <dbReference type="ARBA" id="ARBA00022603"/>
    </source>
</evidence>
<dbReference type="PANTHER" id="PTHR46429:SF1">
    <property type="entry name" value="23S RRNA (GUANOSINE-2'-O-)-METHYLTRANSFERASE RLMB"/>
    <property type="match status" value="1"/>
</dbReference>
<keyword evidence="2 6" id="KW-0489">Methyltransferase</keyword>
<comment type="similarity">
    <text evidence="1">Belongs to the class IV-like SAM-binding methyltransferase superfamily. RNA methyltransferase TrmH family.</text>
</comment>
<accession>A0A133XQ55</accession>
<evidence type="ECO:0000259" key="5">
    <source>
        <dbReference type="SMART" id="SM00967"/>
    </source>
</evidence>
<dbReference type="Gene3D" id="3.30.1330.30">
    <property type="match status" value="1"/>
</dbReference>
<reference evidence="7" key="1">
    <citation type="submission" date="2016-01" db="EMBL/GenBank/DDBJ databases">
        <authorList>
            <person name="Mitreva M."/>
            <person name="Pepin K.H."/>
            <person name="Mihindukulasuriya K.A."/>
            <person name="Fulton R."/>
            <person name="Fronick C."/>
            <person name="O'Laughlin M."/>
            <person name="Miner T."/>
            <person name="Herter B."/>
            <person name="Rosa B.A."/>
            <person name="Cordes M."/>
            <person name="Tomlinson C."/>
            <person name="Wollam A."/>
            <person name="Palsikar V.B."/>
            <person name="Mardis E.R."/>
            <person name="Wilson R.K."/>
        </authorList>
    </citation>
    <scope>NUCLEOTIDE SEQUENCE [LARGE SCALE GENOMIC DNA]</scope>
    <source>
        <strain evidence="7">DNF00019</strain>
    </source>
</reference>
<dbReference type="GO" id="GO:0006396">
    <property type="term" value="P:RNA processing"/>
    <property type="evidence" value="ECO:0007669"/>
    <property type="project" value="InterPro"/>
</dbReference>
<feature type="compositionally biased region" description="Basic residues" evidence="4">
    <location>
        <begin position="8"/>
        <end position="19"/>
    </location>
</feature>
<dbReference type="InterPro" id="IPR001537">
    <property type="entry name" value="SpoU_MeTrfase"/>
</dbReference>
<evidence type="ECO:0000313" key="7">
    <source>
        <dbReference type="Proteomes" id="UP000070675"/>
    </source>
</evidence>
<sequence>MVLVAKRTTGKRPAGKGKRPTTEKRSTGKNPASKRPATGNRPVASKRPTPRRSPEHSYDLIEGRRAVYEALDAGVPLAKALIARQNAEQDASFVALCKRLQQEGVACEEVSRQVLDSLSSHGAHQGIVVRTQPFVYAQLDDILDRATADHELVLILDHVTDEGNFGAIIRSAEVVGSAGVVIAKARAARVGTAVYKTSAGAVFHTPIAQVSNLASAIDTLKEKGFWVAGATEHAQQLAWDAPLHGRLALVVGSEGKGISQLLLKKCDFSCKLPQRGIVESLNVAQATTALCFEWLRQSTGLSSDLL</sequence>
<organism evidence="6 7">
    <name type="scientific">Atopobium deltae</name>
    <dbReference type="NCBI Taxonomy" id="1393034"/>
    <lineage>
        <taxon>Bacteria</taxon>
        <taxon>Bacillati</taxon>
        <taxon>Actinomycetota</taxon>
        <taxon>Coriobacteriia</taxon>
        <taxon>Coriobacteriales</taxon>
        <taxon>Atopobiaceae</taxon>
        <taxon>Atopobium</taxon>
    </lineage>
</organism>
<keyword evidence="3 6" id="KW-0808">Transferase</keyword>
<dbReference type="CDD" id="cd18103">
    <property type="entry name" value="SpoU-like_RlmB"/>
    <property type="match status" value="1"/>
</dbReference>
<dbReference type="GO" id="GO:0032259">
    <property type="term" value="P:methylation"/>
    <property type="evidence" value="ECO:0007669"/>
    <property type="project" value="UniProtKB-KW"/>
</dbReference>
<evidence type="ECO:0000256" key="1">
    <source>
        <dbReference type="ARBA" id="ARBA00007228"/>
    </source>
</evidence>
<dbReference type="InterPro" id="IPR013123">
    <property type="entry name" value="SpoU_subst-bd"/>
</dbReference>
<dbReference type="Pfam" id="PF00588">
    <property type="entry name" value="SpoU_methylase"/>
    <property type="match status" value="1"/>
</dbReference>
<gene>
    <name evidence="6" type="ORF">HMPREF3192_01448</name>
</gene>
<dbReference type="GO" id="GO:0003723">
    <property type="term" value="F:RNA binding"/>
    <property type="evidence" value="ECO:0007669"/>
    <property type="project" value="InterPro"/>
</dbReference>
<dbReference type="GO" id="GO:0005829">
    <property type="term" value="C:cytosol"/>
    <property type="evidence" value="ECO:0007669"/>
    <property type="project" value="TreeGrafter"/>
</dbReference>
<dbReference type="PATRIC" id="fig|1393034.3.peg.1408"/>
<name>A0A133XQ55_9ACTN</name>
<evidence type="ECO:0000313" key="6">
    <source>
        <dbReference type="EMBL" id="KXB33072.1"/>
    </source>
</evidence>
<feature type="region of interest" description="Disordered" evidence="4">
    <location>
        <begin position="1"/>
        <end position="58"/>
    </location>
</feature>
<dbReference type="Gene3D" id="3.40.1280.10">
    <property type="match status" value="1"/>
</dbReference>
<dbReference type="AlphaFoldDB" id="A0A133XQ55"/>
<dbReference type="SUPFAM" id="SSF75217">
    <property type="entry name" value="alpha/beta knot"/>
    <property type="match status" value="1"/>
</dbReference>
<dbReference type="NCBIfam" id="TIGR00186">
    <property type="entry name" value="rRNA_methyl_3"/>
    <property type="match status" value="1"/>
</dbReference>
<dbReference type="EMBL" id="LSCR01000042">
    <property type="protein sequence ID" value="KXB33072.1"/>
    <property type="molecule type" value="Genomic_DNA"/>
</dbReference>
<dbReference type="InterPro" id="IPR004441">
    <property type="entry name" value="rRNA_MeTrfase_TrmH"/>
</dbReference>
<feature type="domain" description="RNA 2-O ribose methyltransferase substrate binding" evidence="5">
    <location>
        <begin position="60"/>
        <end position="137"/>
    </location>
</feature>
<evidence type="ECO:0000256" key="4">
    <source>
        <dbReference type="SAM" id="MobiDB-lite"/>
    </source>
</evidence>